<dbReference type="PANTHER" id="PTHR13847:SF129">
    <property type="entry name" value="FAD DEPENDENT OXIDOREDUCTASE"/>
    <property type="match status" value="1"/>
</dbReference>
<dbReference type="EMBL" id="JAXOVC010000004">
    <property type="protein sequence ID" value="KAK4502999.1"/>
    <property type="molecule type" value="Genomic_DNA"/>
</dbReference>
<evidence type="ECO:0000256" key="1">
    <source>
        <dbReference type="ARBA" id="ARBA00023242"/>
    </source>
</evidence>
<reference evidence="4 5" key="1">
    <citation type="journal article" date="2023" name="G3 (Bethesda)">
        <title>A chromosome-level genome assembly of Zasmidium syzygii isolated from banana leaves.</title>
        <authorList>
            <person name="van Westerhoven A.C."/>
            <person name="Mehrabi R."/>
            <person name="Talebi R."/>
            <person name="Steentjes M.B.F."/>
            <person name="Corcolon B."/>
            <person name="Chong P.A."/>
            <person name="Kema G.H.J."/>
            <person name="Seidl M.F."/>
        </authorList>
    </citation>
    <scope>NUCLEOTIDE SEQUENCE [LARGE SCALE GENOMIC DNA]</scope>
    <source>
        <strain evidence="4 5">P124</strain>
    </source>
</reference>
<evidence type="ECO:0000259" key="3">
    <source>
        <dbReference type="PROSITE" id="PS50048"/>
    </source>
</evidence>
<dbReference type="SUPFAM" id="SSF51905">
    <property type="entry name" value="FAD/NAD(P)-binding domain"/>
    <property type="match status" value="1"/>
</dbReference>
<comment type="caution">
    <text evidence="4">The sequence shown here is derived from an EMBL/GenBank/DDBJ whole genome shotgun (WGS) entry which is preliminary data.</text>
</comment>
<dbReference type="Gene3D" id="3.30.9.10">
    <property type="entry name" value="D-Amino Acid Oxidase, subunit A, domain 2"/>
    <property type="match status" value="1"/>
</dbReference>
<protein>
    <recommendedName>
        <fullName evidence="3">Zn(2)-C6 fungal-type domain-containing protein</fullName>
    </recommendedName>
</protein>
<dbReference type="PANTHER" id="PTHR13847">
    <property type="entry name" value="SARCOSINE DEHYDROGENASE-RELATED"/>
    <property type="match status" value="1"/>
</dbReference>
<dbReference type="PROSITE" id="PS50048">
    <property type="entry name" value="ZN2_CY6_FUNGAL_2"/>
    <property type="match status" value="1"/>
</dbReference>
<dbReference type="InterPro" id="IPR036864">
    <property type="entry name" value="Zn2-C6_fun-type_DNA-bd_sf"/>
</dbReference>
<feature type="domain" description="Zn(2)-C6 fungal-type" evidence="3">
    <location>
        <begin position="374"/>
        <end position="406"/>
    </location>
</feature>
<dbReference type="InterPro" id="IPR006076">
    <property type="entry name" value="FAD-dep_OxRdtase"/>
</dbReference>
<name>A0ABR0EN26_ZASCE</name>
<accession>A0ABR0EN26</accession>
<dbReference type="InterPro" id="IPR036188">
    <property type="entry name" value="FAD/NAD-bd_sf"/>
</dbReference>
<gene>
    <name evidence="4" type="ORF">PRZ48_006426</name>
</gene>
<evidence type="ECO:0000313" key="4">
    <source>
        <dbReference type="EMBL" id="KAK4502999.1"/>
    </source>
</evidence>
<feature type="region of interest" description="Disordered" evidence="2">
    <location>
        <begin position="1"/>
        <end position="27"/>
    </location>
</feature>
<organism evidence="4 5">
    <name type="scientific">Zasmidium cellare</name>
    <name type="common">Wine cellar mold</name>
    <name type="synonym">Racodium cellare</name>
    <dbReference type="NCBI Taxonomy" id="395010"/>
    <lineage>
        <taxon>Eukaryota</taxon>
        <taxon>Fungi</taxon>
        <taxon>Dikarya</taxon>
        <taxon>Ascomycota</taxon>
        <taxon>Pezizomycotina</taxon>
        <taxon>Dothideomycetes</taxon>
        <taxon>Dothideomycetidae</taxon>
        <taxon>Mycosphaerellales</taxon>
        <taxon>Mycosphaerellaceae</taxon>
        <taxon>Zasmidium</taxon>
    </lineage>
</organism>
<dbReference type="InterPro" id="IPR001138">
    <property type="entry name" value="Zn2Cys6_DnaBD"/>
</dbReference>
<evidence type="ECO:0000256" key="2">
    <source>
        <dbReference type="SAM" id="MobiDB-lite"/>
    </source>
</evidence>
<sequence length="540" mass="59200">MAEARVRPDLPRNRQPCDLPNPKSSASFWHSEPSALLLAHRSTRNLPETADVVVIGSGMTGASVAHHLLTESKEKVDVVMLEAREACWGATGRNGGHCQPILFEHPHDPSIGHFELRNFHTLQDLINEKQIDCEFVAQPGVRAIYSRGHFNDTELALSIMKDTAPELASMMRLVTNRDELNSLRIPSALGAVVTDIAARMWPYKFVSKILEDLITSTKLKGTFNLQTLTPVDKVSKTDDSDHVIVETERGNIKAKQVVLATNAYTSHLLHNFADLIVPCRGQMSALIPFPSVAGEDRLKTSLGFMGEGVDDYLIQRPNERGGHLMFGGGRQHGRSIGVTDDSVIDDKTAHYLRGRLVEALNLPEGGQRAVLDVACNYCKTRRIKCFRTAGWKPCNNCQRFCQPCSNTTATATPTDTTSWKEMNATHMWTGIMGFSRDDKPWVGPVPGNDNTFIAAGFTGHGMPNTWLSGKAVAVMVAKTLAGSNSGSAISAASDETGLPKSYYITKDRIEAAMLLEDVGSRDWAEMERGKRAEIPISGYA</sequence>
<dbReference type="Gene3D" id="3.50.50.60">
    <property type="entry name" value="FAD/NAD(P)-binding domain"/>
    <property type="match status" value="2"/>
</dbReference>
<evidence type="ECO:0000313" key="5">
    <source>
        <dbReference type="Proteomes" id="UP001305779"/>
    </source>
</evidence>
<keyword evidence="1" id="KW-0539">Nucleus</keyword>
<dbReference type="CDD" id="cd00067">
    <property type="entry name" value="GAL4"/>
    <property type="match status" value="1"/>
</dbReference>
<dbReference type="Proteomes" id="UP001305779">
    <property type="component" value="Unassembled WGS sequence"/>
</dbReference>
<proteinExistence type="predicted"/>
<dbReference type="PROSITE" id="PS00463">
    <property type="entry name" value="ZN2_CY6_FUNGAL_1"/>
    <property type="match status" value="1"/>
</dbReference>
<dbReference type="SUPFAM" id="SSF57701">
    <property type="entry name" value="Zn2/Cys6 DNA-binding domain"/>
    <property type="match status" value="1"/>
</dbReference>
<dbReference type="Pfam" id="PF01266">
    <property type="entry name" value="DAO"/>
    <property type="match status" value="1"/>
</dbReference>
<keyword evidence="5" id="KW-1185">Reference proteome</keyword>
<feature type="compositionally biased region" description="Basic and acidic residues" evidence="2">
    <location>
        <begin position="1"/>
        <end position="12"/>
    </location>
</feature>